<feature type="compositionally biased region" description="Polar residues" evidence="1">
    <location>
        <begin position="65"/>
        <end position="80"/>
    </location>
</feature>
<sequence length="305" mass="32313">MTFPLSLLLISILTLINSTFSATILPASLDHNVYSHFKPQGEAPPYVPPQTNSRSASLTSSRISHIQTSSAAPARSTTVSHRGAGDPCGPQGNQTDFESTLNTCGQINTTYTDAPSIYGVQCLNTNPSWNQSINTTSCASNINDICAAIVSSQVTASQWTWSSGGPNCTVGIWFNPRPAASPLLQRKNCRTDIYQLMQSTCFPSQGRQFNVAAVNLRTLPDVRTNGSQVDPGYPSYIIVPETYDNIYNGTPAADEPSDGDEEGGGEGEEEGGEEAEYAGGNEEGGGEGENAEGNEEGEGEGENSN</sequence>
<feature type="signal peptide" evidence="2">
    <location>
        <begin position="1"/>
        <end position="21"/>
    </location>
</feature>
<name>A0A8H6FMF4_9LECA</name>
<organism evidence="3 4">
    <name type="scientific">Letharia columbiana</name>
    <dbReference type="NCBI Taxonomy" id="112416"/>
    <lineage>
        <taxon>Eukaryota</taxon>
        <taxon>Fungi</taxon>
        <taxon>Dikarya</taxon>
        <taxon>Ascomycota</taxon>
        <taxon>Pezizomycotina</taxon>
        <taxon>Lecanoromycetes</taxon>
        <taxon>OSLEUM clade</taxon>
        <taxon>Lecanoromycetidae</taxon>
        <taxon>Lecanorales</taxon>
        <taxon>Lecanorineae</taxon>
        <taxon>Parmeliaceae</taxon>
        <taxon>Letharia</taxon>
    </lineage>
</organism>
<evidence type="ECO:0000313" key="4">
    <source>
        <dbReference type="Proteomes" id="UP000578531"/>
    </source>
</evidence>
<dbReference type="RefSeq" id="XP_037160661.1">
    <property type="nucleotide sequence ID" value="XM_037312445.1"/>
</dbReference>
<dbReference type="OrthoDB" id="5397460at2759"/>
<dbReference type="AlphaFoldDB" id="A0A8H6FMF4"/>
<evidence type="ECO:0000313" key="3">
    <source>
        <dbReference type="EMBL" id="KAF6231228.1"/>
    </source>
</evidence>
<feature type="compositionally biased region" description="Low complexity" evidence="1">
    <location>
        <begin position="53"/>
        <end position="64"/>
    </location>
</feature>
<dbReference type="EMBL" id="JACCJC010000059">
    <property type="protein sequence ID" value="KAF6231228.1"/>
    <property type="molecule type" value="Genomic_DNA"/>
</dbReference>
<feature type="region of interest" description="Disordered" evidence="1">
    <location>
        <begin position="40"/>
        <end position="92"/>
    </location>
</feature>
<protein>
    <submittedName>
        <fullName evidence="3">Uncharacterized protein</fullName>
    </submittedName>
</protein>
<evidence type="ECO:0000256" key="1">
    <source>
        <dbReference type="SAM" id="MobiDB-lite"/>
    </source>
</evidence>
<proteinExistence type="predicted"/>
<keyword evidence="4" id="KW-1185">Reference proteome</keyword>
<dbReference type="Proteomes" id="UP000578531">
    <property type="component" value="Unassembled WGS sequence"/>
</dbReference>
<keyword evidence="2" id="KW-0732">Signal</keyword>
<gene>
    <name evidence="3" type="ORF">HO173_010560</name>
</gene>
<accession>A0A8H6FMF4</accession>
<evidence type="ECO:0000256" key="2">
    <source>
        <dbReference type="SAM" id="SignalP"/>
    </source>
</evidence>
<feature type="compositionally biased region" description="Acidic residues" evidence="1">
    <location>
        <begin position="284"/>
        <end position="305"/>
    </location>
</feature>
<reference evidence="3 4" key="1">
    <citation type="journal article" date="2020" name="Genomics">
        <title>Complete, high-quality genomes from long-read metagenomic sequencing of two wolf lichen thalli reveals enigmatic genome architecture.</title>
        <authorList>
            <person name="McKenzie S.K."/>
            <person name="Walston R.F."/>
            <person name="Allen J.L."/>
        </authorList>
    </citation>
    <scope>NUCLEOTIDE SEQUENCE [LARGE SCALE GENOMIC DNA]</scope>
    <source>
        <strain evidence="3">WasteWater2</strain>
    </source>
</reference>
<comment type="caution">
    <text evidence="3">The sequence shown here is derived from an EMBL/GenBank/DDBJ whole genome shotgun (WGS) entry which is preliminary data.</text>
</comment>
<feature type="region of interest" description="Disordered" evidence="1">
    <location>
        <begin position="246"/>
        <end position="305"/>
    </location>
</feature>
<feature type="compositionally biased region" description="Acidic residues" evidence="1">
    <location>
        <begin position="255"/>
        <end position="276"/>
    </location>
</feature>
<feature type="chain" id="PRO_5034477821" evidence="2">
    <location>
        <begin position="22"/>
        <end position="305"/>
    </location>
</feature>
<dbReference type="GeneID" id="59292206"/>